<feature type="compositionally biased region" description="Low complexity" evidence="1">
    <location>
        <begin position="126"/>
        <end position="149"/>
    </location>
</feature>
<reference evidence="2 3" key="1">
    <citation type="journal article" date="2019" name="Nat. Ecol. Evol.">
        <title>Megaphylogeny resolves global patterns of mushroom evolution.</title>
        <authorList>
            <person name="Varga T."/>
            <person name="Krizsan K."/>
            <person name="Foldi C."/>
            <person name="Dima B."/>
            <person name="Sanchez-Garcia M."/>
            <person name="Sanchez-Ramirez S."/>
            <person name="Szollosi G.J."/>
            <person name="Szarkandi J.G."/>
            <person name="Papp V."/>
            <person name="Albert L."/>
            <person name="Andreopoulos W."/>
            <person name="Angelini C."/>
            <person name="Antonin V."/>
            <person name="Barry K.W."/>
            <person name="Bougher N.L."/>
            <person name="Buchanan P."/>
            <person name="Buyck B."/>
            <person name="Bense V."/>
            <person name="Catcheside P."/>
            <person name="Chovatia M."/>
            <person name="Cooper J."/>
            <person name="Damon W."/>
            <person name="Desjardin D."/>
            <person name="Finy P."/>
            <person name="Geml J."/>
            <person name="Haridas S."/>
            <person name="Hughes K."/>
            <person name="Justo A."/>
            <person name="Karasinski D."/>
            <person name="Kautmanova I."/>
            <person name="Kiss B."/>
            <person name="Kocsube S."/>
            <person name="Kotiranta H."/>
            <person name="LaButti K.M."/>
            <person name="Lechner B.E."/>
            <person name="Liimatainen K."/>
            <person name="Lipzen A."/>
            <person name="Lukacs Z."/>
            <person name="Mihaltcheva S."/>
            <person name="Morgado L.N."/>
            <person name="Niskanen T."/>
            <person name="Noordeloos M.E."/>
            <person name="Ohm R.A."/>
            <person name="Ortiz-Santana B."/>
            <person name="Ovrebo C."/>
            <person name="Racz N."/>
            <person name="Riley R."/>
            <person name="Savchenko A."/>
            <person name="Shiryaev A."/>
            <person name="Soop K."/>
            <person name="Spirin V."/>
            <person name="Szebenyi C."/>
            <person name="Tomsovsky M."/>
            <person name="Tulloss R.E."/>
            <person name="Uehling J."/>
            <person name="Grigoriev I.V."/>
            <person name="Vagvolgyi C."/>
            <person name="Papp T."/>
            <person name="Martin F.M."/>
            <person name="Miettinen O."/>
            <person name="Hibbett D.S."/>
            <person name="Nagy L.G."/>
        </authorList>
    </citation>
    <scope>NUCLEOTIDE SEQUENCE [LARGE SCALE GENOMIC DNA]</scope>
    <source>
        <strain evidence="2 3">CBS 309.79</strain>
    </source>
</reference>
<dbReference type="EMBL" id="ML178815">
    <property type="protein sequence ID" value="TFL06620.1"/>
    <property type="molecule type" value="Genomic_DNA"/>
</dbReference>
<feature type="region of interest" description="Disordered" evidence="1">
    <location>
        <begin position="113"/>
        <end position="245"/>
    </location>
</feature>
<evidence type="ECO:0000313" key="2">
    <source>
        <dbReference type="EMBL" id="TFL06620.1"/>
    </source>
</evidence>
<dbReference type="Proteomes" id="UP000305067">
    <property type="component" value="Unassembled WGS sequence"/>
</dbReference>
<dbReference type="OrthoDB" id="3204502at2759"/>
<protein>
    <submittedName>
        <fullName evidence="2">Uncharacterized protein</fullName>
    </submittedName>
</protein>
<evidence type="ECO:0000256" key="1">
    <source>
        <dbReference type="SAM" id="MobiDB-lite"/>
    </source>
</evidence>
<feature type="region of interest" description="Disordered" evidence="1">
    <location>
        <begin position="72"/>
        <end position="99"/>
    </location>
</feature>
<keyword evidence="3" id="KW-1185">Reference proteome</keyword>
<sequence length="245" mass="26480">MSPRPILKCSQHPTLASLPPPPVLTTPFPFSSCVVLSPHVRFAPTPTLTFTYTLDQDYDRAPIAISPNACSMPSRGERVYQSNSPQHSPCPRGRSTQVKGSYFHPRAFEACTTERSVPRPMSPLHSPSTPELSFSSSESSSDSDSSLPASPIPPAGMASNPCRVYTPGFGHNASRCRSPSPSSDPKPHRRPRPKRPNTMTSDSVRTPMSQAVVTKRRRSIPLNFNPPSSSAMSSSDLDSSCLGGF</sequence>
<accession>A0A5C3R0K5</accession>
<proteinExistence type="predicted"/>
<name>A0A5C3R0K5_9AGAR</name>
<organism evidence="2 3">
    <name type="scientific">Pterulicium gracile</name>
    <dbReference type="NCBI Taxonomy" id="1884261"/>
    <lineage>
        <taxon>Eukaryota</taxon>
        <taxon>Fungi</taxon>
        <taxon>Dikarya</taxon>
        <taxon>Basidiomycota</taxon>
        <taxon>Agaricomycotina</taxon>
        <taxon>Agaricomycetes</taxon>
        <taxon>Agaricomycetidae</taxon>
        <taxon>Agaricales</taxon>
        <taxon>Pleurotineae</taxon>
        <taxon>Pterulaceae</taxon>
        <taxon>Pterulicium</taxon>
    </lineage>
</organism>
<dbReference type="AlphaFoldDB" id="A0A5C3R0K5"/>
<feature type="compositionally biased region" description="Low complexity" evidence="1">
    <location>
        <begin position="228"/>
        <end position="245"/>
    </location>
</feature>
<gene>
    <name evidence="2" type="ORF">BDV98DRAFT_158509</name>
</gene>
<evidence type="ECO:0000313" key="3">
    <source>
        <dbReference type="Proteomes" id="UP000305067"/>
    </source>
</evidence>
<feature type="compositionally biased region" description="Polar residues" evidence="1">
    <location>
        <begin position="197"/>
        <end position="212"/>
    </location>
</feature>